<feature type="transmembrane region" description="Helical" evidence="2">
    <location>
        <begin position="240"/>
        <end position="259"/>
    </location>
</feature>
<feature type="transmembrane region" description="Helical" evidence="2">
    <location>
        <begin position="298"/>
        <end position="320"/>
    </location>
</feature>
<dbReference type="OrthoDB" id="1119265at2"/>
<dbReference type="Pfam" id="PF07695">
    <property type="entry name" value="7TMR-DISM_7TM"/>
    <property type="match status" value="1"/>
</dbReference>
<keyword evidence="2" id="KW-0472">Membrane</keyword>
<dbReference type="PANTHER" id="PTHR43156:SF9">
    <property type="entry name" value="HAMP DOMAIN-CONTAINING PROTEIN"/>
    <property type="match status" value="1"/>
</dbReference>
<dbReference type="SUPFAM" id="SSF81606">
    <property type="entry name" value="PP2C-like"/>
    <property type="match status" value="1"/>
</dbReference>
<dbReference type="EMBL" id="FPAS01000006">
    <property type="protein sequence ID" value="SFT87807.1"/>
    <property type="molecule type" value="Genomic_DNA"/>
</dbReference>
<dbReference type="InterPro" id="IPR036457">
    <property type="entry name" value="PPM-type-like_dom_sf"/>
</dbReference>
<keyword evidence="2" id="KW-0812">Transmembrane</keyword>
<feature type="transmembrane region" description="Helical" evidence="2">
    <location>
        <begin position="327"/>
        <end position="346"/>
    </location>
</feature>
<dbReference type="InterPro" id="IPR011623">
    <property type="entry name" value="7TMR_DISM_rcpt_extracell_dom1"/>
</dbReference>
<proteinExistence type="predicted"/>
<dbReference type="SMART" id="SM00331">
    <property type="entry name" value="PP2C_SIG"/>
    <property type="match status" value="1"/>
</dbReference>
<feature type="transmembrane region" description="Helical" evidence="2">
    <location>
        <begin position="203"/>
        <end position="220"/>
    </location>
</feature>
<keyword evidence="1" id="KW-0378">Hydrolase</keyword>
<name>A0A1I7BKX7_9FLAO</name>
<dbReference type="Pfam" id="PF07228">
    <property type="entry name" value="SpoIIE"/>
    <property type="match status" value="1"/>
</dbReference>
<organism evidence="4 5">
    <name type="scientific">Lishizhenia tianjinensis</name>
    <dbReference type="NCBI Taxonomy" id="477690"/>
    <lineage>
        <taxon>Bacteria</taxon>
        <taxon>Pseudomonadati</taxon>
        <taxon>Bacteroidota</taxon>
        <taxon>Flavobacteriia</taxon>
        <taxon>Flavobacteriales</taxon>
        <taxon>Crocinitomicaceae</taxon>
        <taxon>Lishizhenia</taxon>
    </lineage>
</organism>
<dbReference type="AlphaFoldDB" id="A0A1I7BKX7"/>
<dbReference type="Pfam" id="PF07696">
    <property type="entry name" value="7TMR-DISMED2"/>
    <property type="match status" value="1"/>
</dbReference>
<dbReference type="Gene3D" id="3.60.40.10">
    <property type="entry name" value="PPM-type phosphatase domain"/>
    <property type="match status" value="1"/>
</dbReference>
<evidence type="ECO:0000259" key="3">
    <source>
        <dbReference type="SMART" id="SM00331"/>
    </source>
</evidence>
<feature type="transmembrane region" description="Helical" evidence="2">
    <location>
        <begin position="358"/>
        <end position="378"/>
    </location>
</feature>
<sequence length="676" mass="78324">MKQLNFIIFIFVMLLPLEGKSIQVDRNLTVVELTSSNVEVIMDPDRAFNIDNLPQEKFNYLNQNTLNFGFYDGAVWLKLYIGAPQRFNYILELKNPYLDNVTLFVKNEKNYFQEYEVGDKFPFSKRVDEHRYFHFPLTGSQTIIMRFDNAGDQFAIPAYLFSNKALNKRDYEEQFILGIYYGIILFVLLFNFFIYFRIQLTPNFYYVLYLIGLMLLQLGLGGHGFQYLWPSSPYLANHMLPIMASLGVFFLLLFVRSFLQLKTLMPRVNKALTLTSFLLLGVFILSCIPVPMCYKISVVAVNVITFILNIAIIPISLYAVKKKFRPARFFFLAFVLLFISVFIFLLKNFGWVASNFLTQYSLQIGSSIEVILLSFAIVDRFKMYKEEALLQLEEKNQLIKEQATLLEEKVNIRTAQLSEKSDQLLYKNKEILDSINYAQRIQDSVMPLKSEIEDHLNAFVFFQPKDIVSGDFYWINEMGKYKILALADCTGHGVPGAMLSILGINTLNNALKQAQLSEPAEILKYTNKQFNIALAKENKKTIRDGMDISICRLDLEENILYFSGANANIYVVRDQEIIQLKGDRNPIGSLNIEYDYSQQELKLQKNDVIYLFTDGYPDQFGGLKNKKLKHKEFKNLLLKINTLTPVEQHARLDGFMRNWKGNFEQIDDMSIIGLKI</sequence>
<accession>A0A1I7BKX7</accession>
<dbReference type="RefSeq" id="WP_090252154.1">
    <property type="nucleotide sequence ID" value="NZ_FPAS01000006.1"/>
</dbReference>
<evidence type="ECO:0000256" key="2">
    <source>
        <dbReference type="SAM" id="Phobius"/>
    </source>
</evidence>
<feature type="domain" description="PPM-type phosphatase" evidence="3">
    <location>
        <begin position="453"/>
        <end position="676"/>
    </location>
</feature>
<dbReference type="Proteomes" id="UP000236454">
    <property type="component" value="Unassembled WGS sequence"/>
</dbReference>
<dbReference type="InterPro" id="IPR001932">
    <property type="entry name" value="PPM-type_phosphatase-like_dom"/>
</dbReference>
<reference evidence="4 5" key="1">
    <citation type="submission" date="2016-10" db="EMBL/GenBank/DDBJ databases">
        <authorList>
            <person name="de Groot N.N."/>
        </authorList>
    </citation>
    <scope>NUCLEOTIDE SEQUENCE [LARGE SCALE GENOMIC DNA]</scope>
    <source>
        <strain evidence="4 5">CGMCC 1.7005</strain>
    </source>
</reference>
<keyword evidence="5" id="KW-1185">Reference proteome</keyword>
<evidence type="ECO:0000313" key="5">
    <source>
        <dbReference type="Proteomes" id="UP000236454"/>
    </source>
</evidence>
<evidence type="ECO:0000256" key="1">
    <source>
        <dbReference type="ARBA" id="ARBA00022801"/>
    </source>
</evidence>
<dbReference type="Gene3D" id="2.60.40.2380">
    <property type="match status" value="1"/>
</dbReference>
<dbReference type="PANTHER" id="PTHR43156">
    <property type="entry name" value="STAGE II SPORULATION PROTEIN E-RELATED"/>
    <property type="match status" value="1"/>
</dbReference>
<keyword evidence="2" id="KW-1133">Transmembrane helix</keyword>
<dbReference type="InterPro" id="IPR052016">
    <property type="entry name" value="Bact_Sigma-Reg"/>
</dbReference>
<protein>
    <submittedName>
        <fullName evidence="4">Serine phosphatase RsbU, regulator of sigma subunit</fullName>
    </submittedName>
</protein>
<dbReference type="GO" id="GO:0016791">
    <property type="term" value="F:phosphatase activity"/>
    <property type="evidence" value="ECO:0007669"/>
    <property type="project" value="TreeGrafter"/>
</dbReference>
<evidence type="ECO:0000313" key="4">
    <source>
        <dbReference type="EMBL" id="SFT87807.1"/>
    </source>
</evidence>
<dbReference type="InterPro" id="IPR011622">
    <property type="entry name" value="7TMR_DISM_rcpt_extracell_dom2"/>
</dbReference>
<feature type="transmembrane region" description="Helical" evidence="2">
    <location>
        <begin position="271"/>
        <end position="292"/>
    </location>
</feature>
<dbReference type="STRING" id="477690.SAMN05216474_2852"/>
<gene>
    <name evidence="4" type="ORF">SAMN05216474_2852</name>
</gene>
<feature type="transmembrane region" description="Helical" evidence="2">
    <location>
        <begin position="175"/>
        <end position="196"/>
    </location>
</feature>